<sequence length="81" mass="9682">MVMDEKKFEAMLTLIVPKVIHLITENYPYDEVTASKEFYDSKVYSLLEQEDTKLWHFSPLTLFNMFEEEKRTGDFIIPEEV</sequence>
<gene>
    <name evidence="1" type="ORF">A4V09_22355</name>
</gene>
<keyword evidence="2" id="KW-1185">Reference proteome</keyword>
<proteinExistence type="predicted"/>
<dbReference type="KEGG" id="byl:A4V09_22355"/>
<name>A0A1C7IF81_9FIRM</name>
<accession>A0A1C7IF81</accession>
<dbReference type="STRING" id="1796616.A4V09_22355"/>
<evidence type="ECO:0000313" key="1">
    <source>
        <dbReference type="EMBL" id="ANU78245.1"/>
    </source>
</evidence>
<protein>
    <submittedName>
        <fullName evidence="1">Uncharacterized protein</fullName>
    </submittedName>
</protein>
<reference evidence="1" key="1">
    <citation type="submission" date="2017-04" db="EMBL/GenBank/DDBJ databases">
        <title>Complete Genome Sequences of Twelve Strains of a Stable Defined Moderately Diverse Mouse Microbiota 2 (sDMDMm2).</title>
        <authorList>
            <person name="Uchimura Y."/>
            <person name="Wyss M."/>
            <person name="Brugiroux S."/>
            <person name="Limenitakis J.P."/>
            <person name="Stecher B."/>
            <person name="McCoy K.D."/>
            <person name="Macpherson A.J."/>
        </authorList>
    </citation>
    <scope>NUCLEOTIDE SEQUENCE</scope>
    <source>
        <strain evidence="1">YL58</strain>
    </source>
</reference>
<dbReference type="EMBL" id="CP015405">
    <property type="protein sequence ID" value="ANU78245.1"/>
    <property type="molecule type" value="Genomic_DNA"/>
</dbReference>
<evidence type="ECO:0000313" key="2">
    <source>
        <dbReference type="Proteomes" id="UP000092574"/>
    </source>
</evidence>
<dbReference type="Proteomes" id="UP000092574">
    <property type="component" value="Chromosome"/>
</dbReference>
<organism evidence="1 2">
    <name type="scientific">Blautia pseudococcoides</name>
    <dbReference type="NCBI Taxonomy" id="1796616"/>
    <lineage>
        <taxon>Bacteria</taxon>
        <taxon>Bacillati</taxon>
        <taxon>Bacillota</taxon>
        <taxon>Clostridia</taxon>
        <taxon>Lachnospirales</taxon>
        <taxon>Lachnospiraceae</taxon>
        <taxon>Blautia</taxon>
    </lineage>
</organism>
<dbReference type="AlphaFoldDB" id="A0A1C7IF81"/>